<name>A0A9X3MM09_9ACTN</name>
<dbReference type="PANTHER" id="PTHR34075:SF5">
    <property type="entry name" value="BLR3430 PROTEIN"/>
    <property type="match status" value="1"/>
</dbReference>
<dbReference type="InterPro" id="IPR002878">
    <property type="entry name" value="ChsH2_C"/>
</dbReference>
<dbReference type="RefSeq" id="WP_270037285.1">
    <property type="nucleotide sequence ID" value="NZ_JAPDOD010000001.1"/>
</dbReference>
<proteinExistence type="predicted"/>
<dbReference type="SUPFAM" id="SSF50249">
    <property type="entry name" value="Nucleic acid-binding proteins"/>
    <property type="match status" value="1"/>
</dbReference>
<feature type="domain" description="ChsH2 C-terminal OB-fold" evidence="1">
    <location>
        <begin position="55"/>
        <end position="116"/>
    </location>
</feature>
<dbReference type="InterPro" id="IPR012340">
    <property type="entry name" value="NA-bd_OB-fold"/>
</dbReference>
<keyword evidence="4" id="KW-1185">Reference proteome</keyword>
<evidence type="ECO:0000313" key="3">
    <source>
        <dbReference type="EMBL" id="MDA0158694.1"/>
    </source>
</evidence>
<evidence type="ECO:0000259" key="2">
    <source>
        <dbReference type="Pfam" id="PF12172"/>
    </source>
</evidence>
<dbReference type="Gene3D" id="6.10.30.10">
    <property type="match status" value="1"/>
</dbReference>
<dbReference type="InterPro" id="IPR052513">
    <property type="entry name" value="Thioester_dehydratase-like"/>
</dbReference>
<accession>A0A9X3MM09</accession>
<dbReference type="Pfam" id="PF01796">
    <property type="entry name" value="OB_ChsH2_C"/>
    <property type="match status" value="1"/>
</dbReference>
<evidence type="ECO:0000313" key="4">
    <source>
        <dbReference type="Proteomes" id="UP001149140"/>
    </source>
</evidence>
<dbReference type="PANTHER" id="PTHR34075">
    <property type="entry name" value="BLR3430 PROTEIN"/>
    <property type="match status" value="1"/>
</dbReference>
<protein>
    <submittedName>
        <fullName evidence="3">OB-fold domain-containing protein</fullName>
    </submittedName>
</protein>
<dbReference type="EMBL" id="JAPDOD010000001">
    <property type="protein sequence ID" value="MDA0158694.1"/>
    <property type="molecule type" value="Genomic_DNA"/>
</dbReference>
<organism evidence="3 4">
    <name type="scientific">Solirubrobacter ginsenosidimutans</name>
    <dbReference type="NCBI Taxonomy" id="490573"/>
    <lineage>
        <taxon>Bacteria</taxon>
        <taxon>Bacillati</taxon>
        <taxon>Actinomycetota</taxon>
        <taxon>Thermoleophilia</taxon>
        <taxon>Solirubrobacterales</taxon>
        <taxon>Solirubrobacteraceae</taxon>
        <taxon>Solirubrobacter</taxon>
    </lineage>
</organism>
<feature type="domain" description="ChsH2 rubredoxin-like zinc ribbon" evidence="2">
    <location>
        <begin position="16"/>
        <end position="51"/>
    </location>
</feature>
<dbReference type="InterPro" id="IPR022002">
    <property type="entry name" value="ChsH2_Znr"/>
</dbReference>
<dbReference type="AlphaFoldDB" id="A0A9X3MM09"/>
<comment type="caution">
    <text evidence="3">The sequence shown here is derived from an EMBL/GenBank/DDBJ whole genome shotgun (WGS) entry which is preliminary data.</text>
</comment>
<gene>
    <name evidence="3" type="ORF">OM076_00335</name>
</gene>
<reference evidence="3" key="1">
    <citation type="submission" date="2022-10" db="EMBL/GenBank/DDBJ databases">
        <title>The WGS of Solirubrobacter ginsenosidimutans DSM 21036.</title>
        <authorList>
            <person name="Jiang Z."/>
        </authorList>
    </citation>
    <scope>NUCLEOTIDE SEQUENCE</scope>
    <source>
        <strain evidence="3">DSM 21036</strain>
    </source>
</reference>
<dbReference type="Pfam" id="PF12172">
    <property type="entry name" value="zf-ChsH2"/>
    <property type="match status" value="1"/>
</dbReference>
<evidence type="ECO:0000259" key="1">
    <source>
        <dbReference type="Pfam" id="PF01796"/>
    </source>
</evidence>
<dbReference type="Proteomes" id="UP001149140">
    <property type="component" value="Unassembled WGS sequence"/>
</dbReference>
<sequence>MPLPTPQINDENRAFWTGGADGELRFERCQACGYYLHPPSPRCPECWSDDVAPEAVSGRGTVYTYTINRQQWMPDLEVPFVLAAVELAEQPGLRLIARVVDCEAPTIGMAVDVAFEPRGDAFIPFFRPAS</sequence>